<dbReference type="OrthoDB" id="4205868at2759"/>
<dbReference type="InterPro" id="IPR011009">
    <property type="entry name" value="Kinase-like_dom_sf"/>
</dbReference>
<evidence type="ECO:0000313" key="11">
    <source>
        <dbReference type="Proteomes" id="UP000224634"/>
    </source>
</evidence>
<dbReference type="GO" id="GO:0004674">
    <property type="term" value="F:protein serine/threonine kinase activity"/>
    <property type="evidence" value="ECO:0007669"/>
    <property type="project" value="UniProtKB-KW"/>
</dbReference>
<dbReference type="InterPro" id="IPR051334">
    <property type="entry name" value="SRPK"/>
</dbReference>
<comment type="catalytic activity">
    <reaction evidence="8">
        <text>L-seryl-[protein] + ATP = O-phospho-L-seryl-[protein] + ADP + H(+)</text>
        <dbReference type="Rhea" id="RHEA:17989"/>
        <dbReference type="Rhea" id="RHEA-COMP:9863"/>
        <dbReference type="Rhea" id="RHEA-COMP:11604"/>
        <dbReference type="ChEBI" id="CHEBI:15378"/>
        <dbReference type="ChEBI" id="CHEBI:29999"/>
        <dbReference type="ChEBI" id="CHEBI:30616"/>
        <dbReference type="ChEBI" id="CHEBI:83421"/>
        <dbReference type="ChEBI" id="CHEBI:456216"/>
        <dbReference type="EC" id="2.7.11.1"/>
    </reaction>
</comment>
<proteinExistence type="predicted"/>
<dbReference type="InterPro" id="IPR017441">
    <property type="entry name" value="Protein_kinase_ATP_BS"/>
</dbReference>
<dbReference type="GO" id="GO:0000245">
    <property type="term" value="P:spliceosomal complex assembly"/>
    <property type="evidence" value="ECO:0007669"/>
    <property type="project" value="TreeGrafter"/>
</dbReference>
<dbReference type="Gene3D" id="1.10.510.10">
    <property type="entry name" value="Transferase(Phosphotransferase) domain 1"/>
    <property type="match status" value="1"/>
</dbReference>
<dbReference type="EMBL" id="PDNA01000079">
    <property type="protein sequence ID" value="PGH15875.1"/>
    <property type="molecule type" value="Genomic_DNA"/>
</dbReference>
<keyword evidence="6 9" id="KW-0067">ATP-binding</keyword>
<evidence type="ECO:0000256" key="7">
    <source>
        <dbReference type="ARBA" id="ARBA00047899"/>
    </source>
</evidence>
<evidence type="ECO:0000256" key="5">
    <source>
        <dbReference type="ARBA" id="ARBA00022777"/>
    </source>
</evidence>
<reference evidence="10 11" key="1">
    <citation type="submission" date="2017-10" db="EMBL/GenBank/DDBJ databases">
        <title>Comparative genomics in systemic dimorphic fungi from Ajellomycetaceae.</title>
        <authorList>
            <person name="Munoz J.F."/>
            <person name="Mcewen J.G."/>
            <person name="Clay O.K."/>
            <person name="Cuomo C.A."/>
        </authorList>
    </citation>
    <scope>NUCLEOTIDE SEQUENCE [LARGE SCALE GENOMIC DNA]</scope>
    <source>
        <strain evidence="10 11">UAMH7299</strain>
    </source>
</reference>
<dbReference type="AlphaFoldDB" id="A0A2B7Y3T7"/>
<keyword evidence="4 9" id="KW-0547">Nucleotide-binding</keyword>
<dbReference type="Proteomes" id="UP000224634">
    <property type="component" value="Unassembled WGS sequence"/>
</dbReference>
<keyword evidence="2" id="KW-0723">Serine/threonine-protein kinase</keyword>
<gene>
    <name evidence="10" type="ORF">AJ80_05406</name>
</gene>
<accession>A0A2B7Y3T7</accession>
<feature type="binding site" evidence="9">
    <location>
        <position position="108"/>
    </location>
    <ligand>
        <name>ATP</name>
        <dbReference type="ChEBI" id="CHEBI:30616"/>
    </ligand>
</feature>
<dbReference type="GO" id="GO:0005634">
    <property type="term" value="C:nucleus"/>
    <property type="evidence" value="ECO:0007669"/>
    <property type="project" value="TreeGrafter"/>
</dbReference>
<dbReference type="PROSITE" id="PS00107">
    <property type="entry name" value="PROTEIN_KINASE_ATP"/>
    <property type="match status" value="1"/>
</dbReference>
<comment type="caution">
    <text evidence="10">The sequence shown here is derived from an EMBL/GenBank/DDBJ whole genome shotgun (WGS) entry which is preliminary data.</text>
</comment>
<evidence type="ECO:0000256" key="6">
    <source>
        <dbReference type="ARBA" id="ARBA00022840"/>
    </source>
</evidence>
<dbReference type="PANTHER" id="PTHR47634:SF9">
    <property type="entry name" value="PROTEIN KINASE DOMAIN-CONTAINING PROTEIN-RELATED"/>
    <property type="match status" value="1"/>
</dbReference>
<dbReference type="STRING" id="1447883.A0A2B7Y3T7"/>
<evidence type="ECO:0000256" key="3">
    <source>
        <dbReference type="ARBA" id="ARBA00022679"/>
    </source>
</evidence>
<evidence type="ECO:0000256" key="9">
    <source>
        <dbReference type="PROSITE-ProRule" id="PRU10141"/>
    </source>
</evidence>
<protein>
    <recommendedName>
        <fullName evidence="1">non-specific serine/threonine protein kinase</fullName>
        <ecNumber evidence="1">2.7.11.1</ecNumber>
    </recommendedName>
</protein>
<sequence>MASTRFVEDVSLPRSPLSRALPYRTQRLSSQWTLAPRELPASGFELVDSSVEVEEETLPGYAPERYYPVHLGNVLDNRYQVLAKLGYGVTSTIWFSRDLTDSKYVALKVYVTGQDRNHELKIYERINSVEASHPGRRFIRKLIDHFYIEGPHSRYTCLVHEP</sequence>
<dbReference type="Gene3D" id="3.30.200.20">
    <property type="entry name" value="Phosphorylase Kinase, domain 1"/>
    <property type="match status" value="1"/>
</dbReference>
<keyword evidence="11" id="KW-1185">Reference proteome</keyword>
<dbReference type="PANTHER" id="PTHR47634">
    <property type="entry name" value="PROTEIN KINASE DOMAIN-CONTAINING PROTEIN-RELATED"/>
    <property type="match status" value="1"/>
</dbReference>
<keyword evidence="3" id="KW-0808">Transferase</keyword>
<keyword evidence="5" id="KW-0418">Kinase</keyword>
<comment type="catalytic activity">
    <reaction evidence="7">
        <text>L-threonyl-[protein] + ATP = O-phospho-L-threonyl-[protein] + ADP + H(+)</text>
        <dbReference type="Rhea" id="RHEA:46608"/>
        <dbReference type="Rhea" id="RHEA-COMP:11060"/>
        <dbReference type="Rhea" id="RHEA-COMP:11605"/>
        <dbReference type="ChEBI" id="CHEBI:15378"/>
        <dbReference type="ChEBI" id="CHEBI:30013"/>
        <dbReference type="ChEBI" id="CHEBI:30616"/>
        <dbReference type="ChEBI" id="CHEBI:61977"/>
        <dbReference type="ChEBI" id="CHEBI:456216"/>
        <dbReference type="EC" id="2.7.11.1"/>
    </reaction>
</comment>
<dbReference type="SUPFAM" id="SSF56112">
    <property type="entry name" value="Protein kinase-like (PK-like)"/>
    <property type="match status" value="1"/>
</dbReference>
<dbReference type="EC" id="2.7.11.1" evidence="1"/>
<evidence type="ECO:0000256" key="2">
    <source>
        <dbReference type="ARBA" id="ARBA00022527"/>
    </source>
</evidence>
<dbReference type="GO" id="GO:0005524">
    <property type="term" value="F:ATP binding"/>
    <property type="evidence" value="ECO:0007669"/>
    <property type="project" value="UniProtKB-UniRule"/>
</dbReference>
<organism evidence="10 11">
    <name type="scientific">Polytolypa hystricis (strain UAMH7299)</name>
    <dbReference type="NCBI Taxonomy" id="1447883"/>
    <lineage>
        <taxon>Eukaryota</taxon>
        <taxon>Fungi</taxon>
        <taxon>Dikarya</taxon>
        <taxon>Ascomycota</taxon>
        <taxon>Pezizomycotina</taxon>
        <taxon>Eurotiomycetes</taxon>
        <taxon>Eurotiomycetidae</taxon>
        <taxon>Onygenales</taxon>
        <taxon>Onygenales incertae sedis</taxon>
        <taxon>Polytolypa</taxon>
    </lineage>
</organism>
<name>A0A2B7Y3T7_POLH7</name>
<evidence type="ECO:0000256" key="4">
    <source>
        <dbReference type="ARBA" id="ARBA00022741"/>
    </source>
</evidence>
<evidence type="ECO:0000256" key="8">
    <source>
        <dbReference type="ARBA" id="ARBA00048679"/>
    </source>
</evidence>
<dbReference type="GO" id="GO:0050684">
    <property type="term" value="P:regulation of mRNA processing"/>
    <property type="evidence" value="ECO:0007669"/>
    <property type="project" value="TreeGrafter"/>
</dbReference>
<evidence type="ECO:0000313" key="10">
    <source>
        <dbReference type="EMBL" id="PGH15875.1"/>
    </source>
</evidence>
<evidence type="ECO:0000256" key="1">
    <source>
        <dbReference type="ARBA" id="ARBA00012513"/>
    </source>
</evidence>
<dbReference type="GO" id="GO:0005737">
    <property type="term" value="C:cytoplasm"/>
    <property type="evidence" value="ECO:0007669"/>
    <property type="project" value="TreeGrafter"/>
</dbReference>